<dbReference type="CDD" id="cd13403">
    <property type="entry name" value="MLTF-like"/>
    <property type="match status" value="1"/>
</dbReference>
<dbReference type="CDD" id="cd01009">
    <property type="entry name" value="PBP2_YfhD_N"/>
    <property type="match status" value="1"/>
</dbReference>
<dbReference type="EC" id="4.2.2.-" evidence="8"/>
<dbReference type="SUPFAM" id="SSF53850">
    <property type="entry name" value="Periplasmic binding protein-like II"/>
    <property type="match status" value="1"/>
</dbReference>
<sequence>MIASSSLKNRRSAWLLVLVVSVVFGGMSACWWGETPLTPMERLHRDGELVVLTRNAPTMYYERRDRWEGFEYELASAFAAHLGLKPRFVVKDTTAEILAAIQAGEGHIAAAGLTHTAERARTYLFGPPYQTVQQQVVGSRRLAVPEEPAELVGASLLITGSSSYEEELEALRQQVPRLTWTSHMEMSTEQMLEEVWSGNVDFTIGDSHLVSINRRYFPELRVAFPIGEEQSLAWVVNPEMADLLPELAAWFAAYQGSGALDGLKERYYGYVKIFDYVDTRTFRRKVERVLPRYEALFRDQAVEHGFPWTLLAAQAYQESHWNPNALSPTGVRGIMMLTKPTAEQLGVEDRADPAQSIQGGVRYLTGLHKRVPETVQEPDRTWMALAAYNVGFGHLMDARELAVRAGKNPDLWRDLKHVLPQLSQRKYYKTVKHGYARGSEPVRYVQNIRNYQNILERLGRMSPDEDEPVTVEPERAQ</sequence>
<dbReference type="InterPro" id="IPR001638">
    <property type="entry name" value="Solute-binding_3/MltF_N"/>
</dbReference>
<dbReference type="InterPro" id="IPR023346">
    <property type="entry name" value="Lysozyme-like_dom_sf"/>
</dbReference>
<dbReference type="EMBL" id="CP071793">
    <property type="protein sequence ID" value="QTD52207.1"/>
    <property type="molecule type" value="Genomic_DNA"/>
</dbReference>
<dbReference type="GO" id="GO:0009253">
    <property type="term" value="P:peptidoglycan catabolic process"/>
    <property type="evidence" value="ECO:0007669"/>
    <property type="project" value="TreeGrafter"/>
</dbReference>
<evidence type="ECO:0000256" key="5">
    <source>
        <dbReference type="ARBA" id="ARBA00023239"/>
    </source>
</evidence>
<evidence type="ECO:0000256" key="3">
    <source>
        <dbReference type="ARBA" id="ARBA00023136"/>
    </source>
</evidence>
<keyword evidence="9" id="KW-1185">Reference proteome</keyword>
<dbReference type="GO" id="GO:0071555">
    <property type="term" value="P:cell wall organization"/>
    <property type="evidence" value="ECO:0007669"/>
    <property type="project" value="UniProtKB-KW"/>
</dbReference>
<comment type="subcellular location">
    <subcellularLocation>
        <location evidence="1">Cell outer membrane</location>
        <topology evidence="1">Peripheral membrane protein</topology>
    </subcellularLocation>
</comment>
<dbReference type="SUPFAM" id="SSF53955">
    <property type="entry name" value="Lysozyme-like"/>
    <property type="match status" value="1"/>
</dbReference>
<protein>
    <submittedName>
        <fullName evidence="8">Membrane-bound lytic murein transglycosylase MltF</fullName>
        <ecNumber evidence="8">4.2.2.-</ecNumber>
    </submittedName>
</protein>
<dbReference type="KEGG" id="scor:J3U87_07015"/>
<gene>
    <name evidence="8" type="primary">mltF</name>
    <name evidence="8" type="ORF">J3U87_07015</name>
</gene>
<dbReference type="PANTHER" id="PTHR35936">
    <property type="entry name" value="MEMBRANE-BOUND LYTIC MUREIN TRANSGLYCOSYLASE F"/>
    <property type="match status" value="1"/>
</dbReference>
<evidence type="ECO:0000256" key="1">
    <source>
        <dbReference type="ARBA" id="ARBA00004339"/>
    </source>
</evidence>
<dbReference type="InterPro" id="IPR023703">
    <property type="entry name" value="MltF"/>
</dbReference>
<dbReference type="RefSeq" id="WP_237382316.1">
    <property type="nucleotide sequence ID" value="NZ_CP071793.1"/>
</dbReference>
<proteinExistence type="inferred from homology"/>
<keyword evidence="3" id="KW-0472">Membrane</keyword>
<dbReference type="HAMAP" id="MF_02016">
    <property type="entry name" value="MltF"/>
    <property type="match status" value="1"/>
</dbReference>
<dbReference type="SMART" id="SM00062">
    <property type="entry name" value="PBPb"/>
    <property type="match status" value="1"/>
</dbReference>
<evidence type="ECO:0000313" key="9">
    <source>
        <dbReference type="Proteomes" id="UP000663929"/>
    </source>
</evidence>
<evidence type="ECO:0000256" key="4">
    <source>
        <dbReference type="ARBA" id="ARBA00023237"/>
    </source>
</evidence>
<reference evidence="8" key="1">
    <citation type="submission" date="2021-03" db="EMBL/GenBank/DDBJ databases">
        <title>Acanthopleuribacteraceae sp. M133.</title>
        <authorList>
            <person name="Wang G."/>
        </authorList>
    </citation>
    <scope>NUCLEOTIDE SEQUENCE</scope>
    <source>
        <strain evidence="8">M133</strain>
    </source>
</reference>
<dbReference type="Proteomes" id="UP000663929">
    <property type="component" value="Chromosome"/>
</dbReference>
<dbReference type="PANTHER" id="PTHR35936:SF32">
    <property type="entry name" value="MEMBRANE-BOUND LYTIC MUREIN TRANSGLYCOSYLASE F"/>
    <property type="match status" value="1"/>
</dbReference>
<dbReference type="Pfam" id="PF00497">
    <property type="entry name" value="SBP_bac_3"/>
    <property type="match status" value="1"/>
</dbReference>
<dbReference type="Pfam" id="PF01464">
    <property type="entry name" value="SLT"/>
    <property type="match status" value="1"/>
</dbReference>
<feature type="domain" description="Solute-binding protein family 3/N-terminal" evidence="7">
    <location>
        <begin position="48"/>
        <end position="271"/>
    </location>
</feature>
<evidence type="ECO:0000256" key="6">
    <source>
        <dbReference type="ARBA" id="ARBA00023316"/>
    </source>
</evidence>
<evidence type="ECO:0000313" key="8">
    <source>
        <dbReference type="EMBL" id="QTD52207.1"/>
    </source>
</evidence>
<keyword evidence="4" id="KW-0998">Cell outer membrane</keyword>
<dbReference type="Gene3D" id="3.40.190.10">
    <property type="entry name" value="Periplasmic binding protein-like II"/>
    <property type="match status" value="2"/>
</dbReference>
<dbReference type="GO" id="GO:0008933">
    <property type="term" value="F:peptidoglycan lytic transglycosylase activity"/>
    <property type="evidence" value="ECO:0007669"/>
    <property type="project" value="TreeGrafter"/>
</dbReference>
<evidence type="ECO:0000259" key="7">
    <source>
        <dbReference type="SMART" id="SM00062"/>
    </source>
</evidence>
<evidence type="ECO:0000256" key="2">
    <source>
        <dbReference type="ARBA" id="ARBA00022729"/>
    </source>
</evidence>
<dbReference type="Gene3D" id="1.10.530.10">
    <property type="match status" value="1"/>
</dbReference>
<organism evidence="8 9">
    <name type="scientific">Sulfidibacter corallicola</name>
    <dbReference type="NCBI Taxonomy" id="2818388"/>
    <lineage>
        <taxon>Bacteria</taxon>
        <taxon>Pseudomonadati</taxon>
        <taxon>Acidobacteriota</taxon>
        <taxon>Holophagae</taxon>
        <taxon>Acanthopleuribacterales</taxon>
        <taxon>Acanthopleuribacteraceae</taxon>
        <taxon>Sulfidibacter</taxon>
    </lineage>
</organism>
<dbReference type="AlphaFoldDB" id="A0A8A4TS40"/>
<dbReference type="GO" id="GO:0009279">
    <property type="term" value="C:cell outer membrane"/>
    <property type="evidence" value="ECO:0007669"/>
    <property type="project" value="UniProtKB-SubCell"/>
</dbReference>
<keyword evidence="2" id="KW-0732">Signal</keyword>
<dbReference type="InterPro" id="IPR008258">
    <property type="entry name" value="Transglycosylase_SLT_dom_1"/>
</dbReference>
<name>A0A8A4TS40_SULCO</name>
<keyword evidence="6" id="KW-0961">Cell wall biogenesis/degradation</keyword>
<keyword evidence="5 8" id="KW-0456">Lyase</keyword>
<dbReference type="NCBIfam" id="NF008112">
    <property type="entry name" value="PRK10859.1"/>
    <property type="match status" value="1"/>
</dbReference>
<accession>A0A8A4TS40</accession>